<protein>
    <submittedName>
        <fullName evidence="9">NCS1 family nucleobase:cation symporter-1</fullName>
    </submittedName>
</protein>
<feature type="transmembrane region" description="Helical" evidence="8">
    <location>
        <begin position="400"/>
        <end position="419"/>
    </location>
</feature>
<feature type="transmembrane region" description="Helical" evidence="8">
    <location>
        <begin position="167"/>
        <end position="186"/>
    </location>
</feature>
<feature type="transmembrane region" description="Helical" evidence="8">
    <location>
        <begin position="60"/>
        <end position="80"/>
    </location>
</feature>
<feature type="transmembrane region" description="Helical" evidence="8">
    <location>
        <begin position="431"/>
        <end position="453"/>
    </location>
</feature>
<feature type="transmembrane region" description="Helical" evidence="8">
    <location>
        <begin position="100"/>
        <end position="122"/>
    </location>
</feature>
<sequence length="469" mass="51483">MNSLDEKEQHQFIENRSIDFIPEHERHGSVFGQFTLWFGANLQITAIVTGALAVVLGGDVFWSIIGLFIGQCFGAIVMALHAAQGPKLGLPQMISSRVQFGVYGACIPIFLVCLMYIGFTATGEVLAGKAIAQLINVSNSAGILIYAAFIVIFATIGYRLIHWVGKVASVIGIVAFIIILTQILTHSNFSELMAVQKFSWSSFLLAISLSASWQISFGPYVADYSRYLPSNTSSTRVFLAVGLGSLLSSQISMTLGVFIAQISQGGFVGNEVQYVVGMNAVALIITFLYFSIAFGKVTLSTLNAYGCFMCIATIWNSFKPHYQISRMTRLVIVLAMVAISTIIAILGEHTFLNTFKAFILFLLTFFIPWSAINLVDYYFISKEECDVAALYDPNGKYGRWNSIGIGCYIMGVLLQLPFIHSKVYTGHIATMLGGIDISWLVGILATAVIYYYFAKKAQLRMTSQIGFES</sequence>
<dbReference type="Proteomes" id="UP000014523">
    <property type="component" value="Unassembled WGS sequence"/>
</dbReference>
<dbReference type="GO" id="GO:0005886">
    <property type="term" value="C:plasma membrane"/>
    <property type="evidence" value="ECO:0007669"/>
    <property type="project" value="TreeGrafter"/>
</dbReference>
<feature type="transmembrane region" description="Helical" evidence="8">
    <location>
        <begin position="198"/>
        <end position="217"/>
    </location>
</feature>
<accession>A0A829HFM3</accession>
<dbReference type="AlphaFoldDB" id="A0A829HFM3"/>
<gene>
    <name evidence="9" type="ORF">F957_02301</name>
</gene>
<evidence type="ECO:0000256" key="4">
    <source>
        <dbReference type="ARBA" id="ARBA00022692"/>
    </source>
</evidence>
<proteinExistence type="inferred from homology"/>
<evidence type="ECO:0000256" key="7">
    <source>
        <dbReference type="PIRNR" id="PIRNR002744"/>
    </source>
</evidence>
<feature type="transmembrane region" description="Helical" evidence="8">
    <location>
        <begin position="34"/>
        <end position="55"/>
    </location>
</feature>
<name>A0A829HFM3_9GAMM</name>
<evidence type="ECO:0000313" key="9">
    <source>
        <dbReference type="EMBL" id="EPF80228.1"/>
    </source>
</evidence>
<evidence type="ECO:0000256" key="3">
    <source>
        <dbReference type="ARBA" id="ARBA00022448"/>
    </source>
</evidence>
<dbReference type="InterPro" id="IPR026030">
    <property type="entry name" value="Pur-cyt_permease_Fcy2/21/22"/>
</dbReference>
<keyword evidence="6 7" id="KW-0472">Membrane</keyword>
<feature type="transmembrane region" description="Helical" evidence="8">
    <location>
        <begin position="330"/>
        <end position="352"/>
    </location>
</feature>
<comment type="similarity">
    <text evidence="2 7">Belongs to the purine-cytosine permease (2.A.39) family.</text>
</comment>
<dbReference type="RefSeq" id="WP_016540547.1">
    <property type="nucleotide sequence ID" value="NZ_ASQH01000003.1"/>
</dbReference>
<feature type="transmembrane region" description="Helical" evidence="8">
    <location>
        <begin position="272"/>
        <end position="292"/>
    </location>
</feature>
<evidence type="ECO:0000256" key="1">
    <source>
        <dbReference type="ARBA" id="ARBA00004141"/>
    </source>
</evidence>
<keyword evidence="3 7" id="KW-0813">Transport</keyword>
<keyword evidence="5 8" id="KW-1133">Transmembrane helix</keyword>
<dbReference type="Pfam" id="PF02133">
    <property type="entry name" value="Transp_cyt_pur"/>
    <property type="match status" value="1"/>
</dbReference>
<feature type="transmembrane region" description="Helical" evidence="8">
    <location>
        <begin position="143"/>
        <end position="161"/>
    </location>
</feature>
<feature type="transmembrane region" description="Helical" evidence="8">
    <location>
        <begin position="298"/>
        <end position="318"/>
    </location>
</feature>
<dbReference type="InterPro" id="IPR001248">
    <property type="entry name" value="Pur-cyt_permease"/>
</dbReference>
<evidence type="ECO:0000256" key="8">
    <source>
        <dbReference type="SAM" id="Phobius"/>
    </source>
</evidence>
<feature type="transmembrane region" description="Helical" evidence="8">
    <location>
        <begin position="358"/>
        <end position="379"/>
    </location>
</feature>
<dbReference type="GO" id="GO:0022857">
    <property type="term" value="F:transmembrane transporter activity"/>
    <property type="evidence" value="ECO:0007669"/>
    <property type="project" value="InterPro"/>
</dbReference>
<dbReference type="EMBL" id="ATGG01000017">
    <property type="protein sequence ID" value="EPF80228.1"/>
    <property type="molecule type" value="Genomic_DNA"/>
</dbReference>
<reference evidence="9 10" key="1">
    <citation type="submission" date="2013-06" db="EMBL/GenBank/DDBJ databases">
        <title>The Genome Sequence of Acinetobacter gyllenbergii CIP 110306.</title>
        <authorList>
            <consortium name="The Broad Institute Genome Sequencing Platform"/>
            <consortium name="The Broad Institute Genome Sequencing Center for Infectious Disease"/>
            <person name="Cerqueira G."/>
            <person name="Feldgarden M."/>
            <person name="Courvalin P."/>
            <person name="Perichon B."/>
            <person name="Grillot-Courvalin C."/>
            <person name="Clermont D."/>
            <person name="Rocha E."/>
            <person name="Yoon E.-J."/>
            <person name="Nemec A."/>
            <person name="Young S.K."/>
            <person name="Zeng Q."/>
            <person name="Gargeya S."/>
            <person name="Fitzgerald M."/>
            <person name="Abouelleil A."/>
            <person name="Alvarado L."/>
            <person name="Berlin A.M."/>
            <person name="Chapman S.B."/>
            <person name="Dewar J."/>
            <person name="Goldberg J."/>
            <person name="Griggs A."/>
            <person name="Gujja S."/>
            <person name="Hansen M."/>
            <person name="Howarth C."/>
            <person name="Imamovic A."/>
            <person name="Larimer J."/>
            <person name="McCowan C."/>
            <person name="Murphy C."/>
            <person name="Pearson M."/>
            <person name="Priest M."/>
            <person name="Roberts A."/>
            <person name="Saif S."/>
            <person name="Shea T."/>
            <person name="Sykes S."/>
            <person name="Wortman J."/>
            <person name="Nusbaum C."/>
            <person name="Birren B."/>
        </authorList>
    </citation>
    <scope>NUCLEOTIDE SEQUENCE [LARGE SCALE GENOMIC DNA]</scope>
    <source>
        <strain evidence="9 10">CIP 110306</strain>
    </source>
</reference>
<dbReference type="PIRSF" id="PIRSF002744">
    <property type="entry name" value="Pur-cyt_permease"/>
    <property type="match status" value="1"/>
</dbReference>
<comment type="subcellular location">
    <subcellularLocation>
        <location evidence="1">Membrane</location>
        <topology evidence="1">Multi-pass membrane protein</topology>
    </subcellularLocation>
</comment>
<dbReference type="PANTHER" id="PTHR31806:SF1">
    <property type="entry name" value="PURINE-CYTOSINE PERMEASE FCY2-RELATED"/>
    <property type="match status" value="1"/>
</dbReference>
<comment type="caution">
    <text evidence="9">The sequence shown here is derived from an EMBL/GenBank/DDBJ whole genome shotgun (WGS) entry which is preliminary data.</text>
</comment>
<evidence type="ECO:0000256" key="2">
    <source>
        <dbReference type="ARBA" id="ARBA00008974"/>
    </source>
</evidence>
<keyword evidence="4 8" id="KW-0812">Transmembrane</keyword>
<evidence type="ECO:0000313" key="10">
    <source>
        <dbReference type="Proteomes" id="UP000014523"/>
    </source>
</evidence>
<dbReference type="PANTHER" id="PTHR31806">
    <property type="entry name" value="PURINE-CYTOSINE PERMEASE FCY2-RELATED"/>
    <property type="match status" value="1"/>
</dbReference>
<evidence type="ECO:0000256" key="5">
    <source>
        <dbReference type="ARBA" id="ARBA00022989"/>
    </source>
</evidence>
<dbReference type="Gene3D" id="1.10.4160.10">
    <property type="entry name" value="Hydantoin permease"/>
    <property type="match status" value="1"/>
</dbReference>
<evidence type="ECO:0000256" key="6">
    <source>
        <dbReference type="ARBA" id="ARBA00023136"/>
    </source>
</evidence>
<dbReference type="CDD" id="cd11484">
    <property type="entry name" value="SLC-NCS1sbd_CobB-like"/>
    <property type="match status" value="1"/>
</dbReference>
<keyword evidence="10" id="KW-1185">Reference proteome</keyword>
<organism evidence="9 10">
    <name type="scientific">Acinetobacter gyllenbergii CIP 110306 = MTCC 11365</name>
    <dbReference type="NCBI Taxonomy" id="1217657"/>
    <lineage>
        <taxon>Bacteria</taxon>
        <taxon>Pseudomonadati</taxon>
        <taxon>Pseudomonadota</taxon>
        <taxon>Gammaproteobacteria</taxon>
        <taxon>Moraxellales</taxon>
        <taxon>Moraxellaceae</taxon>
        <taxon>Acinetobacter</taxon>
    </lineage>
</organism>
<feature type="transmembrane region" description="Helical" evidence="8">
    <location>
        <begin position="237"/>
        <end position="260"/>
    </location>
</feature>